<dbReference type="EMBL" id="UGGU01000003">
    <property type="protein sequence ID" value="STO31124.1"/>
    <property type="molecule type" value="Genomic_DNA"/>
</dbReference>
<evidence type="ECO:0000256" key="1">
    <source>
        <dbReference type="ARBA" id="ARBA00022490"/>
    </source>
</evidence>
<evidence type="ECO:0000259" key="8">
    <source>
        <dbReference type="PROSITE" id="PS50164"/>
    </source>
</evidence>
<dbReference type="InterPro" id="IPR038476">
    <property type="entry name" value="UvrC_RNase_H_dom_sf"/>
</dbReference>
<dbReference type="InterPro" id="IPR004791">
    <property type="entry name" value="UvrC"/>
</dbReference>
<dbReference type="SUPFAM" id="SSF47781">
    <property type="entry name" value="RuvA domain 2-like"/>
    <property type="match status" value="1"/>
</dbReference>
<dbReference type="GO" id="GO:0005737">
    <property type="term" value="C:cytoplasm"/>
    <property type="evidence" value="ECO:0007669"/>
    <property type="project" value="UniProtKB-SubCell"/>
</dbReference>
<dbReference type="OrthoDB" id="9804933at2"/>
<evidence type="ECO:0000313" key="11">
    <source>
        <dbReference type="Proteomes" id="UP000255328"/>
    </source>
</evidence>
<keyword evidence="11" id="KW-1185">Reference proteome</keyword>
<dbReference type="NCBIfam" id="TIGR00194">
    <property type="entry name" value="uvrC"/>
    <property type="match status" value="1"/>
</dbReference>
<dbReference type="InterPro" id="IPR010994">
    <property type="entry name" value="RuvA_2-like"/>
</dbReference>
<dbReference type="Pfam" id="PF01541">
    <property type="entry name" value="GIY-YIG"/>
    <property type="match status" value="1"/>
</dbReference>
<dbReference type="Gene3D" id="3.40.1440.10">
    <property type="entry name" value="GIY-YIG endonuclease"/>
    <property type="match status" value="1"/>
</dbReference>
<evidence type="ECO:0000256" key="4">
    <source>
        <dbReference type="ARBA" id="ARBA00022881"/>
    </source>
</evidence>
<evidence type="ECO:0000259" key="9">
    <source>
        <dbReference type="PROSITE" id="PS50165"/>
    </source>
</evidence>
<dbReference type="Gene3D" id="1.10.150.20">
    <property type="entry name" value="5' to 3' exonuclease, C-terminal subdomain"/>
    <property type="match status" value="1"/>
</dbReference>
<dbReference type="InterPro" id="IPR035901">
    <property type="entry name" value="GIY-YIG_endonuc_sf"/>
</dbReference>
<evidence type="ECO:0000256" key="2">
    <source>
        <dbReference type="ARBA" id="ARBA00022763"/>
    </source>
</evidence>
<dbReference type="FunFam" id="3.40.1440.10:FF:000001">
    <property type="entry name" value="UvrABC system protein C"/>
    <property type="match status" value="1"/>
</dbReference>
<dbReference type="InterPro" id="IPR001162">
    <property type="entry name" value="UvrC_RNase_H_dom"/>
</dbReference>
<gene>
    <name evidence="6 10" type="primary">uvrC</name>
    <name evidence="10" type="ORF">NCTC10723_00564</name>
</gene>
<protein>
    <recommendedName>
        <fullName evidence="6">UvrABC system protein C</fullName>
        <shortName evidence="6">Protein UvrC</shortName>
    </recommendedName>
    <alternativeName>
        <fullName evidence="6">Excinuclease ABC subunit C</fullName>
    </alternativeName>
</protein>
<dbReference type="GO" id="GO:0009380">
    <property type="term" value="C:excinuclease repair complex"/>
    <property type="evidence" value="ECO:0007669"/>
    <property type="project" value="InterPro"/>
</dbReference>
<dbReference type="GO" id="GO:0003677">
    <property type="term" value="F:DNA binding"/>
    <property type="evidence" value="ECO:0007669"/>
    <property type="project" value="UniProtKB-UniRule"/>
</dbReference>
<dbReference type="Proteomes" id="UP000255328">
    <property type="component" value="Unassembled WGS sequence"/>
</dbReference>
<evidence type="ECO:0000256" key="5">
    <source>
        <dbReference type="ARBA" id="ARBA00023204"/>
    </source>
</evidence>
<dbReference type="GO" id="GO:0009432">
    <property type="term" value="P:SOS response"/>
    <property type="evidence" value="ECO:0007669"/>
    <property type="project" value="UniProtKB-UniRule"/>
</dbReference>
<dbReference type="InterPro" id="IPR047296">
    <property type="entry name" value="GIY-YIG_UvrC_Cho"/>
</dbReference>
<dbReference type="AlphaFoldDB" id="A0A377GWY5"/>
<name>A0A377GWY5_9FUSO</name>
<dbReference type="Gene3D" id="3.30.420.340">
    <property type="entry name" value="UvrC, RNAse H endonuclease domain"/>
    <property type="match status" value="1"/>
</dbReference>
<dbReference type="Pfam" id="PF08459">
    <property type="entry name" value="UvrC_RNaseH_dom"/>
    <property type="match status" value="1"/>
</dbReference>
<dbReference type="PROSITE" id="PS50164">
    <property type="entry name" value="GIY_YIG"/>
    <property type="match status" value="1"/>
</dbReference>
<dbReference type="PANTHER" id="PTHR30562:SF1">
    <property type="entry name" value="UVRABC SYSTEM PROTEIN C"/>
    <property type="match status" value="1"/>
</dbReference>
<feature type="domain" description="UVR" evidence="7">
    <location>
        <begin position="201"/>
        <end position="236"/>
    </location>
</feature>
<evidence type="ECO:0000259" key="7">
    <source>
        <dbReference type="PROSITE" id="PS50151"/>
    </source>
</evidence>
<comment type="subcellular location">
    <subcellularLocation>
        <location evidence="6">Cytoplasm</location>
    </subcellularLocation>
</comment>
<reference evidence="10 11" key="1">
    <citation type="submission" date="2018-06" db="EMBL/GenBank/DDBJ databases">
        <authorList>
            <consortium name="Pathogen Informatics"/>
            <person name="Doyle S."/>
        </authorList>
    </citation>
    <scope>NUCLEOTIDE SEQUENCE [LARGE SCALE GENOMIC DNA]</scope>
    <source>
        <strain evidence="10 11">NCTC10723</strain>
    </source>
</reference>
<dbReference type="PROSITE" id="PS50151">
    <property type="entry name" value="UVR"/>
    <property type="match status" value="1"/>
</dbReference>
<dbReference type="SMART" id="SM00465">
    <property type="entry name" value="GIYc"/>
    <property type="match status" value="1"/>
</dbReference>
<accession>A0A377GWY5</accession>
<dbReference type="Pfam" id="PF22920">
    <property type="entry name" value="UvrC_RNaseH"/>
    <property type="match status" value="1"/>
</dbReference>
<dbReference type="GO" id="GO:0006289">
    <property type="term" value="P:nucleotide-excision repair"/>
    <property type="evidence" value="ECO:0007669"/>
    <property type="project" value="UniProtKB-UniRule"/>
</dbReference>
<comment type="subunit">
    <text evidence="6">Interacts with UvrB in an incision complex.</text>
</comment>
<evidence type="ECO:0000313" key="10">
    <source>
        <dbReference type="EMBL" id="STO31124.1"/>
    </source>
</evidence>
<comment type="function">
    <text evidence="6">The UvrABC repair system catalyzes the recognition and processing of DNA lesions. UvrC both incises the 5' and 3' sides of the lesion. The N-terminal half is responsible for the 3' incision and the C-terminal half is responsible for the 5' incision.</text>
</comment>
<dbReference type="InterPro" id="IPR001943">
    <property type="entry name" value="UVR_dom"/>
</dbReference>
<dbReference type="InterPro" id="IPR036876">
    <property type="entry name" value="UVR_dom_sf"/>
</dbReference>
<sequence length="598" mass="69841">MVKSFDIKKIDIPENPGVYLMKKNSKIIYVGKAKNLKNRVLSYFNREHGNEKTKELVKNIEDIEFIICNTELDALVLENNLIKKYIPKYNILLKDEKTYPYIRISKEKFPNIKIIRTTKTLDTKAGIYFGPYPFGAWNLKKTLVKIFKIRDCERDMTKVYPRPCLKYFMKTCPGPCTYKEGYLEYNEQVERAKALLKGKGKEIVDYLKLDMKTAAENMRFEDAIILREQIKEVENAVANQIIEYGRDLDEDIFLLKKEAERVFLFVLNVRDGKIIGKISTNIDLRNKIEGNLEEDIVRAFYSTHPIPKSIVFQENMEQKLNLVKEVLQIQKGQKIEFYFPKIKSRRKELLEMGELNLLKDIDNYFKKKSVLEEGLYKIYSELSLKRYPRKIECFDISNIQGKDAVASMSVAIEGKASKKNYRKFKITCKDTPDDFAMMREVITRRYSKLPEHEFPDIVLIDGGLGQINAAGAVFREIGKEGIAELLSLAKRDEEIYKYGELTPYSFPKEWEALKIFQRVRDEAHRFGITYHRKLRSKRVISSELDRVEGIGKKRKELLIKEFGSVKKILQEDIDSLSRFVPKKVAENILITLKGKNHN</sequence>
<keyword evidence="3 6" id="KW-0228">DNA excision</keyword>
<dbReference type="GO" id="GO:0009381">
    <property type="term" value="F:excinuclease ABC activity"/>
    <property type="evidence" value="ECO:0007669"/>
    <property type="project" value="UniProtKB-UniRule"/>
</dbReference>
<dbReference type="InterPro" id="IPR050066">
    <property type="entry name" value="UvrABC_protein_C"/>
</dbReference>
<feature type="domain" description="GIY-YIG" evidence="8">
    <location>
        <begin position="14"/>
        <end position="91"/>
    </location>
</feature>
<keyword evidence="1 6" id="KW-0963">Cytoplasm</keyword>
<keyword evidence="6" id="KW-0742">SOS response</keyword>
<dbReference type="Pfam" id="PF14520">
    <property type="entry name" value="HHH_5"/>
    <property type="match status" value="1"/>
</dbReference>
<organism evidence="10 11">
    <name type="scientific">Fusobacterium necrogenes</name>
    <dbReference type="NCBI Taxonomy" id="858"/>
    <lineage>
        <taxon>Bacteria</taxon>
        <taxon>Fusobacteriati</taxon>
        <taxon>Fusobacteriota</taxon>
        <taxon>Fusobacteriia</taxon>
        <taxon>Fusobacteriales</taxon>
        <taxon>Fusobacteriaceae</taxon>
        <taxon>Fusobacterium</taxon>
    </lineage>
</organism>
<keyword evidence="4 6" id="KW-0267">Excision nuclease</keyword>
<dbReference type="SUPFAM" id="SSF82771">
    <property type="entry name" value="GIY-YIG endonuclease"/>
    <property type="match status" value="1"/>
</dbReference>
<dbReference type="PROSITE" id="PS50165">
    <property type="entry name" value="UVRC"/>
    <property type="match status" value="1"/>
</dbReference>
<dbReference type="CDD" id="cd10434">
    <property type="entry name" value="GIY-YIG_UvrC_Cho"/>
    <property type="match status" value="1"/>
</dbReference>
<keyword evidence="2 6" id="KW-0227">DNA damage</keyword>
<keyword evidence="5 6" id="KW-0234">DNA repair</keyword>
<comment type="similarity">
    <text evidence="6">Belongs to the UvrC family.</text>
</comment>
<dbReference type="InterPro" id="IPR000305">
    <property type="entry name" value="GIY-YIG_endonuc"/>
</dbReference>
<evidence type="ECO:0000256" key="6">
    <source>
        <dbReference type="HAMAP-Rule" id="MF_00203"/>
    </source>
</evidence>
<dbReference type="Pfam" id="PF02151">
    <property type="entry name" value="UVR"/>
    <property type="match status" value="1"/>
</dbReference>
<dbReference type="HAMAP" id="MF_00203">
    <property type="entry name" value="UvrC"/>
    <property type="match status" value="1"/>
</dbReference>
<dbReference type="PANTHER" id="PTHR30562">
    <property type="entry name" value="UVRC/OXIDOREDUCTASE"/>
    <property type="match status" value="1"/>
</dbReference>
<evidence type="ECO:0000256" key="3">
    <source>
        <dbReference type="ARBA" id="ARBA00022769"/>
    </source>
</evidence>
<dbReference type="RefSeq" id="WP_115269142.1">
    <property type="nucleotide sequence ID" value="NZ_UGGU01000003.1"/>
</dbReference>
<feature type="domain" description="UvrC family homology region profile" evidence="9">
    <location>
        <begin position="266"/>
        <end position="474"/>
    </location>
</feature>
<proteinExistence type="inferred from homology"/>
<dbReference type="SUPFAM" id="SSF46600">
    <property type="entry name" value="C-terminal UvrC-binding domain of UvrB"/>
    <property type="match status" value="1"/>
</dbReference>